<evidence type="ECO:0000313" key="4">
    <source>
        <dbReference type="Proteomes" id="UP000269493"/>
    </source>
</evidence>
<dbReference type="SUPFAM" id="SSF117281">
    <property type="entry name" value="Kelch motif"/>
    <property type="match status" value="1"/>
</dbReference>
<dbReference type="InterPro" id="IPR046209">
    <property type="entry name" value="DUF6242_N"/>
</dbReference>
<dbReference type="EMBL" id="RBXN01000004">
    <property type="protein sequence ID" value="RKT58393.1"/>
    <property type="molecule type" value="Genomic_DNA"/>
</dbReference>
<sequence>MAKAKNVSNFAALIAINVKYFSMKVSKILFSLLSVFFILFISCNDAEDEDVPLYSSYSNTMVKSFYLSDDTTSIVDNLSKRFFTIDLVSGNIYNADSLPYGTDISHLVANMEFSSPSKVEIYIKGKDDSGNDKTTTINYLESPSDSIDFSGGRGSVTMTVVAADGTTQRDYVIDVRVHQVKADSLIWENLSGSGLPASDAVAQKTLMKDGSVYCFTENESGEYSLFKTATPGQGNWQKGTISGISDLDINSIIVSPEGFFALVGTSDSKTLVSSSDGVSWSPVAGSSAFYSLIGMYESTLLGIVKDGSAYKYASYPQQGELTAVPADFPVSGFSNTVSYKSDWGTSQIVFVGGRLSDGHSFSNSVWGFDGENWVSLNNVNGGAGGAPITPREGAMFFTYYTYKYHSSLDYYTELLTYFIIGGSDGTKVLNDIYTTTDLGGFWTKAEDGSSLSLPKDIKGRAFASAVVCEESLDIRSSQMSWNLLESPVIPTGMRRYTKALTTEPVPFIYMFGGVDENGDLYDEVWRGVITRLTFEPIP</sequence>
<feature type="domain" description="DUF6242" evidence="2">
    <location>
        <begin position="181"/>
        <end position="536"/>
    </location>
</feature>
<protein>
    <recommendedName>
        <fullName evidence="5">Cadherin-like protein</fullName>
    </recommendedName>
</protein>
<organism evidence="3 4">
    <name type="scientific">Coprobacter fastidiosus NSB1 = JCM 33896</name>
    <dbReference type="NCBI Taxonomy" id="1349822"/>
    <lineage>
        <taxon>Bacteria</taxon>
        <taxon>Pseudomonadati</taxon>
        <taxon>Bacteroidota</taxon>
        <taxon>Bacteroidia</taxon>
        <taxon>Bacteroidales</taxon>
        <taxon>Barnesiellaceae</taxon>
        <taxon>Coprobacter</taxon>
    </lineage>
</organism>
<dbReference type="Gene3D" id="2.120.10.80">
    <property type="entry name" value="Kelch-type beta propeller"/>
    <property type="match status" value="1"/>
</dbReference>
<dbReference type="Pfam" id="PF25852">
    <property type="entry name" value="DUF6242_C"/>
    <property type="match status" value="1"/>
</dbReference>
<gene>
    <name evidence="3" type="ORF">BC742_1474</name>
</gene>
<comment type="caution">
    <text evidence="3">The sequence shown here is derived from an EMBL/GenBank/DDBJ whole genome shotgun (WGS) entry which is preliminary data.</text>
</comment>
<keyword evidence="4" id="KW-1185">Reference proteome</keyword>
<dbReference type="RefSeq" id="WP_022391266.1">
    <property type="nucleotide sequence ID" value="NZ_KI440835.1"/>
</dbReference>
<evidence type="ECO:0008006" key="5">
    <source>
        <dbReference type="Google" id="ProtNLM"/>
    </source>
</evidence>
<dbReference type="Pfam" id="PF19755">
    <property type="entry name" value="DUF6242"/>
    <property type="match status" value="1"/>
</dbReference>
<evidence type="ECO:0000313" key="3">
    <source>
        <dbReference type="EMBL" id="RKT58393.1"/>
    </source>
</evidence>
<dbReference type="Gene3D" id="2.60.40.2340">
    <property type="match status" value="1"/>
</dbReference>
<dbReference type="InterPro" id="IPR015915">
    <property type="entry name" value="Kelch-typ_b-propeller"/>
</dbReference>
<dbReference type="InterPro" id="IPR058667">
    <property type="entry name" value="DUF6242_C"/>
</dbReference>
<evidence type="ECO:0000259" key="1">
    <source>
        <dbReference type="Pfam" id="PF19755"/>
    </source>
</evidence>
<dbReference type="AlphaFoldDB" id="A0A495WC90"/>
<dbReference type="OrthoDB" id="1078890at2"/>
<dbReference type="Proteomes" id="UP000269493">
    <property type="component" value="Unassembled WGS sequence"/>
</dbReference>
<evidence type="ECO:0000259" key="2">
    <source>
        <dbReference type="Pfam" id="PF25852"/>
    </source>
</evidence>
<feature type="domain" description="DUF6242" evidence="1">
    <location>
        <begin position="68"/>
        <end position="175"/>
    </location>
</feature>
<accession>A0A495WC90</accession>
<reference evidence="3 4" key="1">
    <citation type="submission" date="2018-10" db="EMBL/GenBank/DDBJ databases">
        <title>Genomic Encyclopedia of Archaeal and Bacterial Type Strains, Phase II (KMG-II): from individual species to whole genera.</title>
        <authorList>
            <person name="Goeker M."/>
        </authorList>
    </citation>
    <scope>NUCLEOTIDE SEQUENCE [LARGE SCALE GENOMIC DNA]</scope>
    <source>
        <strain evidence="3 4">NSB1</strain>
    </source>
</reference>
<name>A0A495WC90_9BACT</name>
<dbReference type="GeneID" id="92928718"/>
<proteinExistence type="predicted"/>